<evidence type="ECO:0000256" key="2">
    <source>
        <dbReference type="SAM" id="Phobius"/>
    </source>
</evidence>
<keyword evidence="4" id="KW-1185">Reference proteome</keyword>
<feature type="region of interest" description="Disordered" evidence="1">
    <location>
        <begin position="158"/>
        <end position="209"/>
    </location>
</feature>
<proteinExistence type="predicted"/>
<dbReference type="RefSeq" id="WP_120623447.1">
    <property type="nucleotide sequence ID" value="NZ_RAWG01000005.1"/>
</dbReference>
<comment type="caution">
    <text evidence="3">The sequence shown here is derived from an EMBL/GenBank/DDBJ whole genome shotgun (WGS) entry which is preliminary data.</text>
</comment>
<dbReference type="AlphaFoldDB" id="A0A3A8P032"/>
<keyword evidence="2" id="KW-1133">Transmembrane helix</keyword>
<dbReference type="Proteomes" id="UP000273405">
    <property type="component" value="Unassembled WGS sequence"/>
</dbReference>
<reference evidence="4" key="1">
    <citation type="submission" date="2018-09" db="EMBL/GenBank/DDBJ databases">
        <authorList>
            <person name="Livingstone P.G."/>
            <person name="Whitworth D.E."/>
        </authorList>
    </citation>
    <scope>NUCLEOTIDE SEQUENCE [LARGE SCALE GENOMIC DNA]</scope>
    <source>
        <strain evidence="4">CA040B</strain>
    </source>
</reference>
<name>A0A3A8P032_9BACT</name>
<dbReference type="OrthoDB" id="5505140at2"/>
<organism evidence="3 4">
    <name type="scientific">Corallococcus sicarius</name>
    <dbReference type="NCBI Taxonomy" id="2316726"/>
    <lineage>
        <taxon>Bacteria</taxon>
        <taxon>Pseudomonadati</taxon>
        <taxon>Myxococcota</taxon>
        <taxon>Myxococcia</taxon>
        <taxon>Myxococcales</taxon>
        <taxon>Cystobacterineae</taxon>
        <taxon>Myxococcaceae</taxon>
        <taxon>Corallococcus</taxon>
    </lineage>
</organism>
<feature type="compositionally biased region" description="Polar residues" evidence="1">
    <location>
        <begin position="194"/>
        <end position="203"/>
    </location>
</feature>
<feature type="transmembrane region" description="Helical" evidence="2">
    <location>
        <begin position="273"/>
        <end position="294"/>
    </location>
</feature>
<gene>
    <name evidence="3" type="ORF">D7X12_01305</name>
</gene>
<evidence type="ECO:0000313" key="4">
    <source>
        <dbReference type="Proteomes" id="UP000273405"/>
    </source>
</evidence>
<evidence type="ECO:0000313" key="3">
    <source>
        <dbReference type="EMBL" id="RKH47871.1"/>
    </source>
</evidence>
<evidence type="ECO:0000256" key="1">
    <source>
        <dbReference type="SAM" id="MobiDB-lite"/>
    </source>
</evidence>
<accession>A0A3A8P032</accession>
<dbReference type="EMBL" id="RAWG01000005">
    <property type="protein sequence ID" value="RKH47871.1"/>
    <property type="molecule type" value="Genomic_DNA"/>
</dbReference>
<keyword evidence="2" id="KW-0812">Transmembrane</keyword>
<feature type="transmembrane region" description="Helical" evidence="2">
    <location>
        <begin position="219"/>
        <end position="238"/>
    </location>
</feature>
<sequence>MLLARVVRLFVLTAILAVPGIARAQIVVSLYPVQGNLDPKIRTDAEGLIESGVRSSDRRFGTFVLRGPVPLKASCAPKATTECLAGLGRGGAVIYAEAAMEEGMVSVTLSLITAQQQRTKPVNFRFVAGFLDLRPAHFAIEQLEKAATELKSTPVADAVAPTEPQAEVRPAPQAQAVAATPQPAGELDPLYEQGSASHSSDSLYDQPRPSASGWMRKTGIYASIGGALVLGTGGFFGLRSRSLNNDLSNRYTEGRLVPADRPRYDQVKTYNTLANTLMIGGGVVALTGLTFWGLSTVSFDSDGQGGGNFYVRGRW</sequence>
<feature type="compositionally biased region" description="Low complexity" evidence="1">
    <location>
        <begin position="163"/>
        <end position="184"/>
    </location>
</feature>
<keyword evidence="2" id="KW-0472">Membrane</keyword>
<protein>
    <submittedName>
        <fullName evidence="3">Uncharacterized protein</fullName>
    </submittedName>
</protein>